<dbReference type="InterPro" id="IPR006015">
    <property type="entry name" value="Universal_stress_UspA"/>
</dbReference>
<dbReference type="CDD" id="cd00293">
    <property type="entry name" value="USP-like"/>
    <property type="match status" value="1"/>
</dbReference>
<dbReference type="Gene3D" id="3.40.50.620">
    <property type="entry name" value="HUPs"/>
    <property type="match status" value="2"/>
</dbReference>
<comment type="caution">
    <text evidence="3">The sequence shown here is derived from an EMBL/GenBank/DDBJ whole genome shotgun (WGS) entry which is preliminary data.</text>
</comment>
<dbReference type="PRINTS" id="PR01438">
    <property type="entry name" value="UNVRSLSTRESS"/>
</dbReference>
<dbReference type="InterPro" id="IPR006016">
    <property type="entry name" value="UspA"/>
</dbReference>
<dbReference type="PANTHER" id="PTHR46268">
    <property type="entry name" value="STRESS RESPONSE PROTEIN NHAX"/>
    <property type="match status" value="1"/>
</dbReference>
<dbReference type="Proteomes" id="UP000435036">
    <property type="component" value="Unassembled WGS sequence"/>
</dbReference>
<gene>
    <name evidence="3" type="ORF">GQF63_08610</name>
</gene>
<protein>
    <submittedName>
        <fullName evidence="3">Universal stress protein</fullName>
    </submittedName>
</protein>
<evidence type="ECO:0000259" key="2">
    <source>
        <dbReference type="Pfam" id="PF00582"/>
    </source>
</evidence>
<dbReference type="SUPFAM" id="SSF52402">
    <property type="entry name" value="Adenine nucleotide alpha hydrolases-like"/>
    <property type="match status" value="2"/>
</dbReference>
<dbReference type="EMBL" id="WSQA01000005">
    <property type="protein sequence ID" value="MVZ62079.1"/>
    <property type="molecule type" value="Genomic_DNA"/>
</dbReference>
<evidence type="ECO:0000313" key="4">
    <source>
        <dbReference type="Proteomes" id="UP000435036"/>
    </source>
</evidence>
<dbReference type="Pfam" id="PF00582">
    <property type="entry name" value="Usp"/>
    <property type="match status" value="2"/>
</dbReference>
<accession>A0A6N8KZC3</accession>
<evidence type="ECO:0000313" key="3">
    <source>
        <dbReference type="EMBL" id="MVZ62079.1"/>
    </source>
</evidence>
<organism evidence="3 4">
    <name type="scientific">Sphingobacterium humi</name>
    <dbReference type="NCBI Taxonomy" id="1796905"/>
    <lineage>
        <taxon>Bacteria</taxon>
        <taxon>Pseudomonadati</taxon>
        <taxon>Bacteroidota</taxon>
        <taxon>Sphingobacteriia</taxon>
        <taxon>Sphingobacteriales</taxon>
        <taxon>Sphingobacteriaceae</taxon>
        <taxon>Sphingobacterium</taxon>
    </lineage>
</organism>
<reference evidence="3 4" key="1">
    <citation type="submission" date="2019-12" db="EMBL/GenBank/DDBJ databases">
        <authorList>
            <person name="Dong K."/>
        </authorList>
    </citation>
    <scope>NUCLEOTIDE SEQUENCE [LARGE SCALE GENOMIC DNA]</scope>
    <source>
        <strain evidence="3 4">JCM 31225</strain>
    </source>
</reference>
<sequence length="284" mass="32602">MTMRAILFPTDFSEIANNAFLYALHIAKSIDAKIYVLYTYIEPVLSATHGGQPELLGEVYQNIELSQFEHYKKKTQEMRDLLERENLSDMEIVFMFEEGPVASVVKNIVDREKIHLVVMGTHGEKGFLSKIIGSNTVNVIRNIKNPVLAIPPHAKYQGIKRAVFTTLFREKDKHALREVLLMANAVQAKVDCLHVLHNSKAGDIIMQTENWQHEFPNENINYVILEEVESVENTITAYLIENNIDIFAVVKRNRSFFDRLFTNSTSNNLTFHSKIPILVFHEEP</sequence>
<dbReference type="AlphaFoldDB" id="A0A6N8KZC3"/>
<comment type="similarity">
    <text evidence="1">Belongs to the universal stress protein A family.</text>
</comment>
<proteinExistence type="inferred from homology"/>
<feature type="domain" description="UspA" evidence="2">
    <location>
        <begin position="4"/>
        <end position="151"/>
    </location>
</feature>
<keyword evidence="4" id="KW-1185">Reference proteome</keyword>
<evidence type="ECO:0000256" key="1">
    <source>
        <dbReference type="ARBA" id="ARBA00008791"/>
    </source>
</evidence>
<name>A0A6N8KZC3_9SPHI</name>
<dbReference type="PANTHER" id="PTHR46268:SF6">
    <property type="entry name" value="UNIVERSAL STRESS PROTEIN UP12"/>
    <property type="match status" value="1"/>
</dbReference>
<dbReference type="InterPro" id="IPR014729">
    <property type="entry name" value="Rossmann-like_a/b/a_fold"/>
</dbReference>
<feature type="domain" description="UspA" evidence="2">
    <location>
        <begin position="165"/>
        <end position="281"/>
    </location>
</feature>